<gene>
    <name evidence="1" type="ORF">IEO70_16895</name>
</gene>
<dbReference type="InterPro" id="IPR036412">
    <property type="entry name" value="HAD-like_sf"/>
</dbReference>
<keyword evidence="2" id="KW-1185">Reference proteome</keyword>
<keyword evidence="1" id="KW-0378">Hydrolase</keyword>
<dbReference type="AlphaFoldDB" id="A0A927D1U7"/>
<protein>
    <submittedName>
        <fullName evidence="1">HAD family hydrolase</fullName>
    </submittedName>
</protein>
<dbReference type="NCBIfam" id="TIGR01484">
    <property type="entry name" value="HAD-SF-IIB"/>
    <property type="match status" value="1"/>
</dbReference>
<dbReference type="Gene3D" id="3.40.50.1000">
    <property type="entry name" value="HAD superfamily/HAD-like"/>
    <property type="match status" value="1"/>
</dbReference>
<dbReference type="PANTHER" id="PTHR10000:SF50">
    <property type="entry name" value="STRESS RESPONSE PROTEIN YHAX"/>
    <property type="match status" value="1"/>
</dbReference>
<reference evidence="1" key="1">
    <citation type="submission" date="2020-09" db="EMBL/GenBank/DDBJ databases">
        <title>Bacillus faecalis sp. nov., a moderately halophilic bacterium isolated from cow faeces.</title>
        <authorList>
            <person name="Jiang L."/>
            <person name="Lee J."/>
        </authorList>
    </citation>
    <scope>NUCLEOTIDE SEQUENCE</scope>
    <source>
        <strain evidence="1">AGMB 02131</strain>
    </source>
</reference>
<dbReference type="InterPro" id="IPR023214">
    <property type="entry name" value="HAD_sf"/>
</dbReference>
<sequence length="288" mass="32249">MVYKLLAVNIDGALLQSNGRISKTTKEAIEYVQSKGAAICLVTSRNYQFSKKVAKALKGPIMIVTANGAFVGTSINKPLFVKKIAENTTLDIVKLLEGADCRIKVNFEESEVSARINIPENMLGKAIMYVNEPKTYTQHYVDSISEYLQKKPNTPLSIEATFNSQKEQRDLKHVLKNMFSDITITEEENGVTVIGPEQISKWKGILYLAEHLQITKKEMIAIGTSKTDLEMVLGAGMGVAMGNGDKEVKRRADWIARSNDDDGFAYTVKELFRKQYQLTFLEKLNLLK</sequence>
<proteinExistence type="predicted"/>
<dbReference type="GO" id="GO:0005829">
    <property type="term" value="C:cytosol"/>
    <property type="evidence" value="ECO:0007669"/>
    <property type="project" value="TreeGrafter"/>
</dbReference>
<dbReference type="RefSeq" id="WP_190999557.1">
    <property type="nucleotide sequence ID" value="NZ_JACXSI010000053.1"/>
</dbReference>
<evidence type="ECO:0000313" key="2">
    <source>
        <dbReference type="Proteomes" id="UP000602076"/>
    </source>
</evidence>
<name>A0A927D1U7_9BACI</name>
<accession>A0A927D1U7</accession>
<dbReference type="GO" id="GO:0016791">
    <property type="term" value="F:phosphatase activity"/>
    <property type="evidence" value="ECO:0007669"/>
    <property type="project" value="TreeGrafter"/>
</dbReference>
<dbReference type="Gene3D" id="3.30.1240.10">
    <property type="match status" value="1"/>
</dbReference>
<dbReference type="EMBL" id="JACXSI010000053">
    <property type="protein sequence ID" value="MBD3110020.1"/>
    <property type="molecule type" value="Genomic_DNA"/>
</dbReference>
<evidence type="ECO:0000313" key="1">
    <source>
        <dbReference type="EMBL" id="MBD3110020.1"/>
    </source>
</evidence>
<dbReference type="PANTHER" id="PTHR10000">
    <property type="entry name" value="PHOSPHOSERINE PHOSPHATASE"/>
    <property type="match status" value="1"/>
</dbReference>
<dbReference type="SUPFAM" id="SSF56784">
    <property type="entry name" value="HAD-like"/>
    <property type="match status" value="1"/>
</dbReference>
<comment type="caution">
    <text evidence="1">The sequence shown here is derived from an EMBL/GenBank/DDBJ whole genome shotgun (WGS) entry which is preliminary data.</text>
</comment>
<dbReference type="Pfam" id="PF08282">
    <property type="entry name" value="Hydrolase_3"/>
    <property type="match status" value="1"/>
</dbReference>
<dbReference type="InterPro" id="IPR006379">
    <property type="entry name" value="HAD-SF_hydro_IIB"/>
</dbReference>
<organism evidence="1 2">
    <name type="scientific">Peribacillus faecalis</name>
    <dbReference type="NCBI Taxonomy" id="2772559"/>
    <lineage>
        <taxon>Bacteria</taxon>
        <taxon>Bacillati</taxon>
        <taxon>Bacillota</taxon>
        <taxon>Bacilli</taxon>
        <taxon>Bacillales</taxon>
        <taxon>Bacillaceae</taxon>
        <taxon>Peribacillus</taxon>
    </lineage>
</organism>
<dbReference type="GO" id="GO:0000287">
    <property type="term" value="F:magnesium ion binding"/>
    <property type="evidence" value="ECO:0007669"/>
    <property type="project" value="TreeGrafter"/>
</dbReference>
<dbReference type="Proteomes" id="UP000602076">
    <property type="component" value="Unassembled WGS sequence"/>
</dbReference>